<dbReference type="AlphaFoldDB" id="A0A8S4QC42"/>
<keyword evidence="4" id="KW-1185">Reference proteome</keyword>
<evidence type="ECO:0000313" key="4">
    <source>
        <dbReference type="Proteomes" id="UP000001940"/>
    </source>
</evidence>
<accession>A0A8S4QC42</accession>
<keyword evidence="2" id="KW-0472">Membrane</keyword>
<evidence type="ECO:0000256" key="1">
    <source>
        <dbReference type="SAM" id="MobiDB-lite"/>
    </source>
</evidence>
<protein>
    <submittedName>
        <fullName evidence="3">Uncharacterized protein</fullName>
    </submittedName>
</protein>
<feature type="compositionally biased region" description="Polar residues" evidence="1">
    <location>
        <begin position="248"/>
        <end position="263"/>
    </location>
</feature>
<dbReference type="OrthoDB" id="5849124at2759"/>
<keyword evidence="2" id="KW-0812">Transmembrane</keyword>
<evidence type="ECO:0000256" key="2">
    <source>
        <dbReference type="SAM" id="Phobius"/>
    </source>
</evidence>
<dbReference type="AGR" id="WB:WBGene00011447"/>
<reference evidence="3 4" key="1">
    <citation type="journal article" date="1998" name="Science">
        <title>Genome sequence of the nematode C. elegans: a platform for investigating biology.</title>
        <authorList>
            <consortium name="The C. elegans sequencing consortium"/>
            <person name="Sulson J.E."/>
            <person name="Waterston R."/>
        </authorList>
    </citation>
    <scope>NUCLEOTIDE SEQUENCE [LARGE SCALE GENOMIC DNA]</scope>
    <source>
        <strain evidence="3 4">Bristol N2</strain>
    </source>
</reference>
<evidence type="ECO:0000313" key="5">
    <source>
        <dbReference type="WormBase" id="T04F8.9b"/>
    </source>
</evidence>
<dbReference type="Proteomes" id="UP000001940">
    <property type="component" value="Chromosome X"/>
</dbReference>
<sequence length="289" mass="31741">MASFQPSTRIVTLIIVILAALTCTLFSLVCLGHDATIAALTVSVTAIVLSGIGIIMLTFFITDKKPCQSDVVLNTVRSNFQHDLQLTDRPPLPPYLPETPTFIPPFPIPPPQIIMESTNILIQPPSVNNPPSYDESADIEDRRITDNSNAPPAYNPTNFVSDNNIASFSPPPYYSPPSPFFGTSVQTSTMYLSAEDMSESPTPTSPIHRIYIRAPSPVRRHPARKPRRQSPRVPKPQETVIVMEQDNSEASTSTSVPKTPTRTPLPQMFIDCSKAEPALFTINGGLWDN</sequence>
<feature type="transmembrane region" description="Helical" evidence="2">
    <location>
        <begin position="12"/>
        <end position="31"/>
    </location>
</feature>
<evidence type="ECO:0000313" key="3">
    <source>
        <dbReference type="EMBL" id="CAH2193605.1"/>
    </source>
</evidence>
<dbReference type="EMBL" id="BX284606">
    <property type="protein sequence ID" value="CAH2193605.1"/>
    <property type="molecule type" value="Genomic_DNA"/>
</dbReference>
<gene>
    <name evidence="3" type="ORF">CELE_T04F8.9</name>
    <name evidence="3 5" type="ORF">T04F8.9</name>
</gene>
<dbReference type="WormBase" id="T04F8.9b">
    <property type="protein sequence ID" value="CE54484"/>
    <property type="gene ID" value="WBGene00011447"/>
</dbReference>
<feature type="transmembrane region" description="Helical" evidence="2">
    <location>
        <begin position="38"/>
        <end position="61"/>
    </location>
</feature>
<organism evidence="3 4">
    <name type="scientific">Caenorhabditis elegans</name>
    <dbReference type="NCBI Taxonomy" id="6239"/>
    <lineage>
        <taxon>Eukaryota</taxon>
        <taxon>Metazoa</taxon>
        <taxon>Ecdysozoa</taxon>
        <taxon>Nematoda</taxon>
        <taxon>Chromadorea</taxon>
        <taxon>Rhabditida</taxon>
        <taxon>Rhabditina</taxon>
        <taxon>Rhabditomorpha</taxon>
        <taxon>Rhabditoidea</taxon>
        <taxon>Rhabditidae</taxon>
        <taxon>Peloderinae</taxon>
        <taxon>Caenorhabditis</taxon>
    </lineage>
</organism>
<feature type="compositionally biased region" description="Basic residues" evidence="1">
    <location>
        <begin position="218"/>
        <end position="230"/>
    </location>
</feature>
<dbReference type="SMR" id="A0A8S4QC42"/>
<feature type="region of interest" description="Disordered" evidence="1">
    <location>
        <begin position="216"/>
        <end position="263"/>
    </location>
</feature>
<keyword evidence="2" id="KW-1133">Transmembrane helix</keyword>
<name>A0A8S4QC42_CAEEL</name>
<proteinExistence type="predicted"/>